<accession>D9WPK3</accession>
<name>D9WPK3_9ACTN</name>
<keyword evidence="2" id="KW-1185">Reference proteome</keyword>
<dbReference type="EMBL" id="GG657754">
    <property type="protein sequence ID" value="EFL21868.1"/>
    <property type="molecule type" value="Genomic_DNA"/>
</dbReference>
<evidence type="ECO:0000313" key="2">
    <source>
        <dbReference type="Proteomes" id="UP000003963"/>
    </source>
</evidence>
<evidence type="ECO:0000313" key="1">
    <source>
        <dbReference type="EMBL" id="EFL21868.1"/>
    </source>
</evidence>
<dbReference type="STRING" id="457427.SSOG_01580"/>
<proteinExistence type="predicted"/>
<reference evidence="1 2" key="1">
    <citation type="submission" date="2009-02" db="EMBL/GenBank/DDBJ databases">
        <title>Annotation of Streptomyces hygroscopicus strain ATCC 53653.</title>
        <authorList>
            <consortium name="The Broad Institute Genome Sequencing Platform"/>
            <consortium name="Broad Institute Microbial Sequencing Center"/>
            <person name="Fischbach M."/>
            <person name="Godfrey P."/>
            <person name="Ward D."/>
            <person name="Young S."/>
            <person name="Zeng Q."/>
            <person name="Koehrsen M."/>
            <person name="Alvarado L."/>
            <person name="Berlin A.M."/>
            <person name="Bochicchio J."/>
            <person name="Borenstein D."/>
            <person name="Chapman S.B."/>
            <person name="Chen Z."/>
            <person name="Engels R."/>
            <person name="Freedman E."/>
            <person name="Gellesch M."/>
            <person name="Goldberg J."/>
            <person name="Griggs A."/>
            <person name="Gujja S."/>
            <person name="Heilman E.R."/>
            <person name="Heiman D.I."/>
            <person name="Hepburn T.A."/>
            <person name="Howarth C."/>
            <person name="Jen D."/>
            <person name="Larson L."/>
            <person name="Lewis B."/>
            <person name="Mehta T."/>
            <person name="Park D."/>
            <person name="Pearson M."/>
            <person name="Richards J."/>
            <person name="Roberts A."/>
            <person name="Saif S."/>
            <person name="Shea T.D."/>
            <person name="Shenoy N."/>
            <person name="Sisk P."/>
            <person name="Stolte C."/>
            <person name="Sykes S.N."/>
            <person name="Thomson T."/>
            <person name="Walk T."/>
            <person name="White J."/>
            <person name="Yandava C."/>
            <person name="Straight P."/>
            <person name="Clardy J."/>
            <person name="Hung D."/>
            <person name="Kolter R."/>
            <person name="Mekalanos J."/>
            <person name="Walker S."/>
            <person name="Walsh C.T."/>
            <person name="Wieland-Brown L.C."/>
            <person name="Haas B."/>
            <person name="Nusbaum C."/>
            <person name="Birren B."/>
        </authorList>
    </citation>
    <scope>NUCLEOTIDE SEQUENCE [LARGE SCALE GENOMIC DNA]</scope>
    <source>
        <strain evidence="1 2">ATCC 53653</strain>
    </source>
</reference>
<sequence>MIRPTLTADGLAVRLPIAERAEQLLDGLALAFAADADAVGRLLTAHAANVVRLDHAVVSEDMPEYERAMRAASADGSREALLAEAPPADNLDDLLDPDTAITLAGRITRLAAHIRHHRKNRSPRP</sequence>
<dbReference type="HOGENOM" id="CLU_1991417_0_0_11"/>
<dbReference type="AlphaFoldDB" id="D9WPK3"/>
<organism evidence="1 2">
    <name type="scientific">Streptomyces himastatinicus ATCC 53653</name>
    <dbReference type="NCBI Taxonomy" id="457427"/>
    <lineage>
        <taxon>Bacteria</taxon>
        <taxon>Bacillati</taxon>
        <taxon>Actinomycetota</taxon>
        <taxon>Actinomycetes</taxon>
        <taxon>Kitasatosporales</taxon>
        <taxon>Streptomycetaceae</taxon>
        <taxon>Streptomyces</taxon>
        <taxon>Streptomyces violaceusniger group</taxon>
    </lineage>
</organism>
<dbReference type="Proteomes" id="UP000003963">
    <property type="component" value="Unassembled WGS sequence"/>
</dbReference>
<gene>
    <name evidence="1" type="ORF">SSOG_01580</name>
</gene>
<dbReference type="RefSeq" id="WP_009713689.1">
    <property type="nucleotide sequence ID" value="NZ_GG657754.1"/>
</dbReference>
<protein>
    <submittedName>
        <fullName evidence="1">Uncharacterized protein</fullName>
    </submittedName>
</protein>